<comment type="caution">
    <text evidence="2">The sequence shown here is derived from an EMBL/GenBank/DDBJ whole genome shotgun (WGS) entry which is preliminary data.</text>
</comment>
<keyword evidence="2" id="KW-0969">Cilium</keyword>
<dbReference type="RefSeq" id="WP_177156460.1">
    <property type="nucleotide sequence ID" value="NZ_JABCJE010000001.1"/>
</dbReference>
<keyword evidence="1" id="KW-1133">Transmembrane helix</keyword>
<evidence type="ECO:0000256" key="1">
    <source>
        <dbReference type="SAM" id="Phobius"/>
    </source>
</evidence>
<feature type="transmembrane region" description="Helical" evidence="1">
    <location>
        <begin position="6"/>
        <end position="28"/>
    </location>
</feature>
<proteinExistence type="predicted"/>
<sequence length="92" mass="9781">MDILDTQQIFTVALFLGVMGLAWLAVYVNRGKLAGKATAGRRLIVREATGLGNGERALLIEADGQPVLAVIPRKGPAQLLALPRTTQAEDAE</sequence>
<organism evidence="2 3">
    <name type="scientific">Donghicola mangrovi</name>
    <dbReference type="NCBI Taxonomy" id="2729614"/>
    <lineage>
        <taxon>Bacteria</taxon>
        <taxon>Pseudomonadati</taxon>
        <taxon>Pseudomonadota</taxon>
        <taxon>Alphaproteobacteria</taxon>
        <taxon>Rhodobacterales</taxon>
        <taxon>Roseobacteraceae</taxon>
        <taxon>Donghicola</taxon>
    </lineage>
</organism>
<dbReference type="Proteomes" id="UP000592216">
    <property type="component" value="Unassembled WGS sequence"/>
</dbReference>
<name>A0A850Q6T0_9RHOB</name>
<keyword evidence="2" id="KW-0966">Cell projection</keyword>
<keyword evidence="1" id="KW-0472">Membrane</keyword>
<gene>
    <name evidence="2" type="ORF">HJ536_01805</name>
</gene>
<evidence type="ECO:0000313" key="3">
    <source>
        <dbReference type="Proteomes" id="UP000592216"/>
    </source>
</evidence>
<keyword evidence="2" id="KW-0282">Flagellum</keyword>
<accession>A0A850Q6T0</accession>
<protein>
    <submittedName>
        <fullName evidence="2">Flagellar assembly protein FliO</fullName>
    </submittedName>
</protein>
<keyword evidence="1" id="KW-0812">Transmembrane</keyword>
<dbReference type="AlphaFoldDB" id="A0A850Q6T0"/>
<reference evidence="2 3" key="1">
    <citation type="submission" date="2020-04" db="EMBL/GenBank/DDBJ databases">
        <title>Donghicola sp., a member of the Rhodobacteraceae family isolated from mangrove forest in Thailand.</title>
        <authorList>
            <person name="Charoenyingcharoen P."/>
            <person name="Yukphan P."/>
        </authorList>
    </citation>
    <scope>NUCLEOTIDE SEQUENCE [LARGE SCALE GENOMIC DNA]</scope>
    <source>
        <strain evidence="2 3">B5-SW-15</strain>
    </source>
</reference>
<dbReference type="EMBL" id="JABCJE010000001">
    <property type="protein sequence ID" value="NVO22079.1"/>
    <property type="molecule type" value="Genomic_DNA"/>
</dbReference>
<evidence type="ECO:0000313" key="2">
    <source>
        <dbReference type="EMBL" id="NVO22079.1"/>
    </source>
</evidence>